<dbReference type="GO" id="GO:0003677">
    <property type="term" value="F:DNA binding"/>
    <property type="evidence" value="ECO:0007669"/>
    <property type="project" value="InterPro"/>
</dbReference>
<feature type="coiled-coil region" evidence="1">
    <location>
        <begin position="119"/>
        <end position="150"/>
    </location>
</feature>
<sequence length="152" mass="17118">MCKPAFKDLALELGMEIFQEGKDKGFDDNDLAEFIGSKPSSIKAYRYGDSTPSLAVFVGAWKRIKPIRTLKKLASWSNCVVIQLPEVEEGFGQLIQHTGQVMKETSDVIEKFGKAISDGILENKEIDELEKEIEEAIEALVQLKLKLEKERK</sequence>
<evidence type="ECO:0000256" key="1">
    <source>
        <dbReference type="SAM" id="Coils"/>
    </source>
</evidence>
<dbReference type="OrthoDB" id="14611at2"/>
<proteinExistence type="predicted"/>
<dbReference type="AlphaFoldDB" id="A0A285NE28"/>
<dbReference type="Pfam" id="PF06892">
    <property type="entry name" value="Phage_CP76"/>
    <property type="match status" value="1"/>
</dbReference>
<evidence type="ECO:0000313" key="3">
    <source>
        <dbReference type="Proteomes" id="UP000219036"/>
    </source>
</evidence>
<protein>
    <submittedName>
        <fullName evidence="2">Uncharacterized protein</fullName>
    </submittedName>
</protein>
<gene>
    <name evidence="2" type="ORF">SAMN06265182_0978</name>
</gene>
<dbReference type="EMBL" id="OBEI01000003">
    <property type="protein sequence ID" value="SNZ07709.1"/>
    <property type="molecule type" value="Genomic_DNA"/>
</dbReference>
<organism evidence="2 3">
    <name type="scientific">Persephonella hydrogeniphila</name>
    <dbReference type="NCBI Taxonomy" id="198703"/>
    <lineage>
        <taxon>Bacteria</taxon>
        <taxon>Pseudomonadati</taxon>
        <taxon>Aquificota</taxon>
        <taxon>Aquificia</taxon>
        <taxon>Aquificales</taxon>
        <taxon>Hydrogenothermaceae</taxon>
        <taxon>Persephonella</taxon>
    </lineage>
</organism>
<accession>A0A285NE28</accession>
<dbReference type="InterPro" id="IPR009679">
    <property type="entry name" value="Phage_186_CII-like"/>
</dbReference>
<evidence type="ECO:0000313" key="2">
    <source>
        <dbReference type="EMBL" id="SNZ07709.1"/>
    </source>
</evidence>
<dbReference type="Proteomes" id="UP000219036">
    <property type="component" value="Unassembled WGS sequence"/>
</dbReference>
<reference evidence="3" key="1">
    <citation type="submission" date="2017-09" db="EMBL/GenBank/DDBJ databases">
        <authorList>
            <person name="Varghese N."/>
            <person name="Submissions S."/>
        </authorList>
    </citation>
    <scope>NUCLEOTIDE SEQUENCE [LARGE SCALE GENOMIC DNA]</scope>
    <source>
        <strain evidence="3">DSM 15103</strain>
    </source>
</reference>
<dbReference type="RefSeq" id="WP_097000157.1">
    <property type="nucleotide sequence ID" value="NZ_OBEI01000003.1"/>
</dbReference>
<name>A0A285NE28_9AQUI</name>
<keyword evidence="3" id="KW-1185">Reference proteome</keyword>
<keyword evidence="1" id="KW-0175">Coiled coil</keyword>